<reference evidence="1 2" key="1">
    <citation type="submission" date="2019-02" db="EMBL/GenBank/DDBJ databases">
        <title>Opniocepnalus argus genome.</title>
        <authorList>
            <person name="Zhou C."/>
            <person name="Xiao S."/>
        </authorList>
    </citation>
    <scope>NUCLEOTIDE SEQUENCE [LARGE SCALE GENOMIC DNA]</scope>
    <source>
        <strain evidence="1">OARG1902GOOAL</strain>
        <tissue evidence="1">Muscle</tissue>
    </source>
</reference>
<keyword evidence="2" id="KW-1185">Reference proteome</keyword>
<dbReference type="Proteomes" id="UP000503349">
    <property type="component" value="Chromosome 16"/>
</dbReference>
<proteinExistence type="predicted"/>
<organism evidence="1 2">
    <name type="scientific">Channa argus</name>
    <name type="common">Northern snakehead</name>
    <name type="synonym">Ophicephalus argus</name>
    <dbReference type="NCBI Taxonomy" id="215402"/>
    <lineage>
        <taxon>Eukaryota</taxon>
        <taxon>Metazoa</taxon>
        <taxon>Chordata</taxon>
        <taxon>Craniata</taxon>
        <taxon>Vertebrata</taxon>
        <taxon>Euteleostomi</taxon>
        <taxon>Actinopterygii</taxon>
        <taxon>Neopterygii</taxon>
        <taxon>Teleostei</taxon>
        <taxon>Neoteleostei</taxon>
        <taxon>Acanthomorphata</taxon>
        <taxon>Anabantaria</taxon>
        <taxon>Anabantiformes</taxon>
        <taxon>Channoidei</taxon>
        <taxon>Channidae</taxon>
        <taxon>Channa</taxon>
    </lineage>
</organism>
<dbReference type="EMBL" id="CM015727">
    <property type="protein sequence ID" value="KAF3701249.1"/>
    <property type="molecule type" value="Genomic_DNA"/>
</dbReference>
<protein>
    <submittedName>
        <fullName evidence="1">Uncharacterized protein</fullName>
    </submittedName>
</protein>
<reference evidence="2" key="2">
    <citation type="submission" date="2019-02" db="EMBL/GenBank/DDBJ databases">
        <title>Opniocepnalus argus Var Kimnra genome.</title>
        <authorList>
            <person name="Zhou C."/>
            <person name="Xiao S."/>
        </authorList>
    </citation>
    <scope>NUCLEOTIDE SEQUENCE [LARGE SCALE GENOMIC DNA]</scope>
</reference>
<evidence type="ECO:0000313" key="2">
    <source>
        <dbReference type="Proteomes" id="UP000503349"/>
    </source>
</evidence>
<sequence>MRFIPTYIMLLKKNNILTISLRLNSALTQINDSGAPGVCFGIFHLVTPSQTKTGLVSALA</sequence>
<accession>A0A6G1QFT1</accession>
<name>A0A6G1QFT1_CHAAH</name>
<gene>
    <name evidence="1" type="ORF">EXN66_Car016937</name>
</gene>
<dbReference type="AlphaFoldDB" id="A0A6G1QFT1"/>
<evidence type="ECO:0000313" key="1">
    <source>
        <dbReference type="EMBL" id="KAF3701249.1"/>
    </source>
</evidence>